<evidence type="ECO:0000256" key="3">
    <source>
        <dbReference type="ARBA" id="ARBA00022692"/>
    </source>
</evidence>
<feature type="transmembrane region" description="Helical" evidence="6">
    <location>
        <begin position="121"/>
        <end position="139"/>
    </location>
</feature>
<feature type="transmembrane region" description="Helical" evidence="6">
    <location>
        <begin position="7"/>
        <end position="28"/>
    </location>
</feature>
<dbReference type="Pfam" id="PF01943">
    <property type="entry name" value="Polysacc_synt"/>
    <property type="match status" value="1"/>
</dbReference>
<keyword evidence="2" id="KW-1003">Cell membrane</keyword>
<proteinExistence type="predicted"/>
<keyword evidence="5 6" id="KW-0472">Membrane</keyword>
<feature type="transmembrane region" description="Helical" evidence="6">
    <location>
        <begin position="393"/>
        <end position="412"/>
    </location>
</feature>
<comment type="caution">
    <text evidence="7">The sequence shown here is derived from an EMBL/GenBank/DDBJ whole genome shotgun (WGS) entry which is preliminary data.</text>
</comment>
<keyword evidence="4 6" id="KW-1133">Transmembrane helix</keyword>
<feature type="transmembrane region" description="Helical" evidence="6">
    <location>
        <begin position="40"/>
        <end position="61"/>
    </location>
</feature>
<dbReference type="InterPro" id="IPR050833">
    <property type="entry name" value="Poly_Biosynth_Transport"/>
</dbReference>
<feature type="transmembrane region" description="Helical" evidence="6">
    <location>
        <begin position="424"/>
        <end position="445"/>
    </location>
</feature>
<feature type="transmembrane region" description="Helical" evidence="6">
    <location>
        <begin position="151"/>
        <end position="170"/>
    </location>
</feature>
<protein>
    <submittedName>
        <fullName evidence="7">Oligosaccharide flippase family protein</fullName>
    </submittedName>
</protein>
<dbReference type="PANTHER" id="PTHR30250">
    <property type="entry name" value="PST FAMILY PREDICTED COLANIC ACID TRANSPORTER"/>
    <property type="match status" value="1"/>
</dbReference>
<keyword evidence="8" id="KW-1185">Reference proteome</keyword>
<dbReference type="GO" id="GO:0005886">
    <property type="term" value="C:plasma membrane"/>
    <property type="evidence" value="ECO:0007669"/>
    <property type="project" value="UniProtKB-SubCell"/>
</dbReference>
<gene>
    <name evidence="7" type="ORF">JKG68_27625</name>
</gene>
<evidence type="ECO:0000256" key="4">
    <source>
        <dbReference type="ARBA" id="ARBA00022989"/>
    </source>
</evidence>
<comment type="subcellular location">
    <subcellularLocation>
        <location evidence="1">Cell membrane</location>
        <topology evidence="1">Multi-pass membrane protein</topology>
    </subcellularLocation>
</comment>
<dbReference type="EMBL" id="JAEQMY010000102">
    <property type="protein sequence ID" value="MBL0407684.1"/>
    <property type="molecule type" value="Genomic_DNA"/>
</dbReference>
<dbReference type="PANTHER" id="PTHR30250:SF11">
    <property type="entry name" value="O-ANTIGEN TRANSPORTER-RELATED"/>
    <property type="match status" value="1"/>
</dbReference>
<name>A0A937D0E9_9HYPH</name>
<evidence type="ECO:0000256" key="1">
    <source>
        <dbReference type="ARBA" id="ARBA00004651"/>
    </source>
</evidence>
<keyword evidence="3 6" id="KW-0812">Transmembrane</keyword>
<dbReference type="RefSeq" id="WP_202065152.1">
    <property type="nucleotide sequence ID" value="NZ_JAEQMY010000102.1"/>
</dbReference>
<evidence type="ECO:0000313" key="8">
    <source>
        <dbReference type="Proteomes" id="UP000605848"/>
    </source>
</evidence>
<organism evidence="7 8">
    <name type="scientific">Microvirga aerilata</name>
    <dbReference type="NCBI Taxonomy" id="670292"/>
    <lineage>
        <taxon>Bacteria</taxon>
        <taxon>Pseudomonadati</taxon>
        <taxon>Pseudomonadota</taxon>
        <taxon>Alphaproteobacteria</taxon>
        <taxon>Hyphomicrobiales</taxon>
        <taxon>Methylobacteriaceae</taxon>
        <taxon>Microvirga</taxon>
    </lineage>
</organism>
<feature type="transmembrane region" description="Helical" evidence="6">
    <location>
        <begin position="176"/>
        <end position="195"/>
    </location>
</feature>
<evidence type="ECO:0000256" key="5">
    <source>
        <dbReference type="ARBA" id="ARBA00023136"/>
    </source>
</evidence>
<dbReference type="InterPro" id="IPR002797">
    <property type="entry name" value="Polysacc_synth"/>
</dbReference>
<sequence>MLFREALIVSGGFMTQQVAVFLTNIILARGLGPDGFGELAILKNLSTIILLITPLGLDLALLKHASLYRDRPGELGTITATLRAAVMLTNILIVVSTYLYFGDILQNFYPDTKNFAYHCTITLLGISFAADLQITAAIYRISGRITAYTYIVYYAQPTIRMLFTFALIQADFGVDAIIWNITLTAFSTFLTIVWLDKRANFTYAAIPLVDLWKKISKILSESVWMALSIAVYQMMRFADVILLGALASVAATGQYTAASSVAQIISIYPLALSQALGPRIADLYQLGDMEMIAAELRRYVRLASILGGYLFAGVAVFGVDLDLLFGSEFRFSLTLTTLLAAGWYLSATLAPFGYVLSMTGRHRIELAILLLGAVVLLAFLILLIPLYSEVGAALSVLISFALVNTVRCIYVLRVIRQSPLLLAHLLPPLFFLSAAFLCQTVGNYFEVRSFLILLLECLLYTLCAAVIYFGIFATEAEKQKVLLRLRTGSQ</sequence>
<feature type="transmembrane region" description="Helical" evidence="6">
    <location>
        <begin position="366"/>
        <end position="387"/>
    </location>
</feature>
<evidence type="ECO:0000256" key="6">
    <source>
        <dbReference type="SAM" id="Phobius"/>
    </source>
</evidence>
<accession>A0A937D0E9</accession>
<dbReference type="AlphaFoldDB" id="A0A937D0E9"/>
<evidence type="ECO:0000313" key="7">
    <source>
        <dbReference type="EMBL" id="MBL0407684.1"/>
    </source>
</evidence>
<feature type="transmembrane region" description="Helical" evidence="6">
    <location>
        <begin position="82"/>
        <end position="101"/>
    </location>
</feature>
<reference evidence="7" key="1">
    <citation type="submission" date="2021-01" db="EMBL/GenBank/DDBJ databases">
        <title>Microvirga sp.</title>
        <authorList>
            <person name="Kim M.K."/>
        </authorList>
    </citation>
    <scope>NUCLEOTIDE SEQUENCE</scope>
    <source>
        <strain evidence="7">5420S-16</strain>
    </source>
</reference>
<feature type="transmembrane region" description="Helical" evidence="6">
    <location>
        <begin position="299"/>
        <end position="319"/>
    </location>
</feature>
<feature type="transmembrane region" description="Helical" evidence="6">
    <location>
        <begin position="451"/>
        <end position="474"/>
    </location>
</feature>
<evidence type="ECO:0000256" key="2">
    <source>
        <dbReference type="ARBA" id="ARBA00022475"/>
    </source>
</evidence>
<feature type="transmembrane region" description="Helical" evidence="6">
    <location>
        <begin position="331"/>
        <end position="354"/>
    </location>
</feature>
<dbReference type="Proteomes" id="UP000605848">
    <property type="component" value="Unassembled WGS sequence"/>
</dbReference>